<dbReference type="Proteomes" id="UP000245081">
    <property type="component" value="Unassembled WGS sequence"/>
</dbReference>
<accession>A0A2R5FCS4</accession>
<organism evidence="1 2">
    <name type="scientific">Novimethylophilus kurashikiensis</name>
    <dbReference type="NCBI Taxonomy" id="1825523"/>
    <lineage>
        <taxon>Bacteria</taxon>
        <taxon>Pseudomonadati</taxon>
        <taxon>Pseudomonadota</taxon>
        <taxon>Betaproteobacteria</taxon>
        <taxon>Nitrosomonadales</taxon>
        <taxon>Methylophilaceae</taxon>
        <taxon>Novimethylophilus</taxon>
    </lineage>
</organism>
<protein>
    <submittedName>
        <fullName evidence="1">Probable malate:quinone oxidoreductase</fullName>
    </submittedName>
</protein>
<name>A0A2R5FCS4_9PROT</name>
<reference evidence="1 2" key="1">
    <citation type="journal article" date="2018" name="Environ. Microbiol.">
        <title>Isolation and genomic characterization of Novimethylophilus kurashikiensis gen. nov. sp. nov., a new lanthanide-dependent methylotrophic species of Methylophilaceae.</title>
        <authorList>
            <person name="Lv H."/>
            <person name="Sahin N."/>
            <person name="Tani A."/>
        </authorList>
    </citation>
    <scope>NUCLEOTIDE SEQUENCE [LARGE SCALE GENOMIC DNA]</scope>
    <source>
        <strain evidence="1 2">La2-4</strain>
    </source>
</reference>
<dbReference type="RefSeq" id="WP_109015633.1">
    <property type="nucleotide sequence ID" value="NZ_BDOQ01000007.1"/>
</dbReference>
<keyword evidence="2" id="KW-1185">Reference proteome</keyword>
<proteinExistence type="predicted"/>
<dbReference type="AlphaFoldDB" id="A0A2R5FCS4"/>
<gene>
    <name evidence="1" type="ORF">NMK_2043</name>
</gene>
<dbReference type="OrthoDB" id="9153063at2"/>
<evidence type="ECO:0000313" key="1">
    <source>
        <dbReference type="EMBL" id="GBG14444.1"/>
    </source>
</evidence>
<evidence type="ECO:0000313" key="2">
    <source>
        <dbReference type="Proteomes" id="UP000245081"/>
    </source>
</evidence>
<comment type="caution">
    <text evidence="1">The sequence shown here is derived from an EMBL/GenBank/DDBJ whole genome shotgun (WGS) entry which is preliminary data.</text>
</comment>
<dbReference type="EMBL" id="BDOQ01000007">
    <property type="protein sequence ID" value="GBG14444.1"/>
    <property type="molecule type" value="Genomic_DNA"/>
</dbReference>
<sequence>MGEAKRKKVDMAPLEDAVGKVGSALRRLATAASGSFGSDCFMHAEMGRLALEELGFKAVRKSGFAAWRLGAGDGDVISHTEEALSYLPPGTEGLPYHTWLEVSGYIVDFTTYQLRHKAEELDAADGGHTNVDWCPDVLIINKHHVMTYRQVAQAATPPAVYYEARSNLDDYLASKYTIDPQDYVALRILMFNQSMQVMGPNDIES</sequence>